<feature type="chain" id="PRO_5037843338" evidence="1">
    <location>
        <begin position="24"/>
        <end position="207"/>
    </location>
</feature>
<comment type="caution">
    <text evidence="2">The sequence shown here is derived from an EMBL/GenBank/DDBJ whole genome shotgun (WGS) entry which is preliminary data.</text>
</comment>
<reference evidence="2" key="1">
    <citation type="submission" date="2021-05" db="EMBL/GenBank/DDBJ databases">
        <authorList>
            <person name="Pietrasiak N."/>
            <person name="Ward R."/>
            <person name="Stajich J.E."/>
            <person name="Kurbessoian T."/>
        </authorList>
    </citation>
    <scope>NUCLEOTIDE SEQUENCE</scope>
    <source>
        <strain evidence="2">GSE-NOS-MK-12-04C</strain>
    </source>
</reference>
<protein>
    <submittedName>
        <fullName evidence="2">DUF4360 domain-containing protein</fullName>
    </submittedName>
</protein>
<evidence type="ECO:0000313" key="2">
    <source>
        <dbReference type="EMBL" id="MBW4672273.1"/>
    </source>
</evidence>
<organism evidence="2 3">
    <name type="scientific">Cyanomargarita calcarea GSE-NOS-MK-12-04C</name>
    <dbReference type="NCBI Taxonomy" id="2839659"/>
    <lineage>
        <taxon>Bacteria</taxon>
        <taxon>Bacillati</taxon>
        <taxon>Cyanobacteriota</taxon>
        <taxon>Cyanophyceae</taxon>
        <taxon>Nostocales</taxon>
        <taxon>Cyanomargaritaceae</taxon>
        <taxon>Cyanomargarita</taxon>
    </lineage>
</organism>
<dbReference type="PANTHER" id="PTHR38847">
    <property type="match status" value="1"/>
</dbReference>
<dbReference type="InterPro" id="IPR025649">
    <property type="entry name" value="DUF4360"/>
</dbReference>
<dbReference type="EMBL" id="JAHHGZ010000070">
    <property type="protein sequence ID" value="MBW4672273.1"/>
    <property type="molecule type" value="Genomic_DNA"/>
</dbReference>
<dbReference type="Pfam" id="PF14273">
    <property type="entry name" value="DUF4360"/>
    <property type="match status" value="1"/>
</dbReference>
<keyword evidence="1" id="KW-0732">Signal</keyword>
<gene>
    <name evidence="2" type="ORF">KME60_33875</name>
</gene>
<evidence type="ECO:0000313" key="3">
    <source>
        <dbReference type="Proteomes" id="UP000729701"/>
    </source>
</evidence>
<feature type="signal peptide" evidence="1">
    <location>
        <begin position="1"/>
        <end position="23"/>
    </location>
</feature>
<accession>A0A951QUS1</accession>
<proteinExistence type="predicted"/>
<name>A0A951QUS1_9CYAN</name>
<dbReference type="Proteomes" id="UP000729701">
    <property type="component" value="Unassembled WGS sequence"/>
</dbReference>
<reference evidence="2" key="2">
    <citation type="journal article" date="2022" name="Microbiol. Resour. Announc.">
        <title>Metagenome Sequencing to Explore Phylogenomics of Terrestrial Cyanobacteria.</title>
        <authorList>
            <person name="Ward R.D."/>
            <person name="Stajich J.E."/>
            <person name="Johansen J.R."/>
            <person name="Huntemann M."/>
            <person name="Clum A."/>
            <person name="Foster B."/>
            <person name="Foster B."/>
            <person name="Roux S."/>
            <person name="Palaniappan K."/>
            <person name="Varghese N."/>
            <person name="Mukherjee S."/>
            <person name="Reddy T.B.K."/>
            <person name="Daum C."/>
            <person name="Copeland A."/>
            <person name="Chen I.A."/>
            <person name="Ivanova N.N."/>
            <person name="Kyrpides N.C."/>
            <person name="Shapiro N."/>
            <person name="Eloe-Fadrosh E.A."/>
            <person name="Pietrasiak N."/>
        </authorList>
    </citation>
    <scope>NUCLEOTIDE SEQUENCE</scope>
    <source>
        <strain evidence="2">GSE-NOS-MK-12-04C</strain>
    </source>
</reference>
<evidence type="ECO:0000256" key="1">
    <source>
        <dbReference type="SAM" id="SignalP"/>
    </source>
</evidence>
<dbReference type="AlphaFoldDB" id="A0A951QUS1"/>
<dbReference type="PANTHER" id="PTHR38847:SF1">
    <property type="entry name" value="PSEUDOURIDINE SYNTHASE RSUA_RLUA-LIKE DOMAIN-CONTAINING PROTEIN"/>
    <property type="match status" value="1"/>
</dbReference>
<sequence>MMKKVFLAIAIGASLIGGSAAQAQPQIPQVKISGFAYGGSGCPSNSVGSLISSDNQTLELLFDKFQANLAKPQQPTQFPPQASCSVSVKLRLPQGFTASFYRVEHRGYANTKGGATGQLRARYYIPGAGGFDANRNYIFKKNLERDYTIVHDNIATAWTQCGLEVPLTVTTRIGLQGNPTGQNALTVDSQSQKVQTTVYYRLKRCGT</sequence>